<dbReference type="OrthoDB" id="9797531at2"/>
<dbReference type="Gene3D" id="1.10.10.10">
    <property type="entry name" value="Winged helix-like DNA-binding domain superfamily/Winged helix DNA-binding domain"/>
    <property type="match status" value="2"/>
</dbReference>
<feature type="coiled-coil region" evidence="2">
    <location>
        <begin position="186"/>
        <end position="225"/>
    </location>
</feature>
<sequence length="226" mass="26612">MANIHEYNGNEKMAIIEELQAGEATRKEIAHKYNISVGTLVKWRHRYELYGIDGLEIRVRNRKYSPELKLQAVQDYLSGKYSQYELIDTYKIASRTQLQKWINKYNSHNSFKSVNEGARAMTKGRSTTWQERIDIALHCIAQERDYGKTATQFKVSYNQVYQWVKKYENGGEDALQDGRGRNKASVELTEAERHKLELKKLAYENERLRAEIAFLKKLKELKRRRS</sequence>
<evidence type="ECO:0000256" key="1">
    <source>
        <dbReference type="ARBA" id="ARBA00038232"/>
    </source>
</evidence>
<dbReference type="PANTHER" id="PTHR33795">
    <property type="entry name" value="INSERTION ELEMENT IS150 PROTEIN INSJ"/>
    <property type="match status" value="1"/>
</dbReference>
<dbReference type="InterPro" id="IPR055247">
    <property type="entry name" value="InsJ-like_HTH"/>
</dbReference>
<dbReference type="InterPro" id="IPR052057">
    <property type="entry name" value="IS150/IS1296_orfA-like"/>
</dbReference>
<dbReference type="Proteomes" id="UP000490800">
    <property type="component" value="Unassembled WGS sequence"/>
</dbReference>
<dbReference type="Pfam" id="PF13518">
    <property type="entry name" value="HTH_28"/>
    <property type="match status" value="2"/>
</dbReference>
<accession>A0A7X3K007</accession>
<dbReference type="RefSeq" id="WP_157336343.1">
    <property type="nucleotide sequence ID" value="NZ_RHLK01000007.1"/>
</dbReference>
<organism evidence="4 5">
    <name type="scientific">Paenibacillus lutrae</name>
    <dbReference type="NCBI Taxonomy" id="2078573"/>
    <lineage>
        <taxon>Bacteria</taxon>
        <taxon>Bacillati</taxon>
        <taxon>Bacillota</taxon>
        <taxon>Bacilli</taxon>
        <taxon>Bacillales</taxon>
        <taxon>Paenibacillaceae</taxon>
        <taxon>Paenibacillus</taxon>
    </lineage>
</organism>
<feature type="domain" description="Insertion element IS150 protein InsJ-like helix-turn-helix" evidence="3">
    <location>
        <begin position="131"/>
        <end position="183"/>
    </location>
</feature>
<evidence type="ECO:0000313" key="5">
    <source>
        <dbReference type="Proteomes" id="UP000490800"/>
    </source>
</evidence>
<dbReference type="InterPro" id="IPR036388">
    <property type="entry name" value="WH-like_DNA-bd_sf"/>
</dbReference>
<evidence type="ECO:0000256" key="2">
    <source>
        <dbReference type="SAM" id="Coils"/>
    </source>
</evidence>
<name>A0A7X3K007_9BACL</name>
<keyword evidence="5" id="KW-1185">Reference proteome</keyword>
<comment type="caution">
    <text evidence="4">The sequence shown here is derived from an EMBL/GenBank/DDBJ whole genome shotgun (WGS) entry which is preliminary data.</text>
</comment>
<gene>
    <name evidence="4" type="ORF">EDM21_14090</name>
</gene>
<feature type="domain" description="Insertion element IS150 protein InsJ-like helix-turn-helix" evidence="3">
    <location>
        <begin position="11"/>
        <end position="61"/>
    </location>
</feature>
<dbReference type="InterPro" id="IPR010921">
    <property type="entry name" value="Trp_repressor/repl_initiator"/>
</dbReference>
<evidence type="ECO:0000259" key="3">
    <source>
        <dbReference type="Pfam" id="PF13518"/>
    </source>
</evidence>
<dbReference type="EMBL" id="RHLK01000007">
    <property type="protein sequence ID" value="MVP00638.1"/>
    <property type="molecule type" value="Genomic_DNA"/>
</dbReference>
<reference evidence="4 5" key="1">
    <citation type="journal article" date="2019" name="Microorganisms">
        <title>Paenibacillus lutrae sp. nov., A Chitinolytic Species Isolated from A River Otter in Castril Natural Park, Granada, Spain.</title>
        <authorList>
            <person name="Rodriguez M."/>
            <person name="Reina J.C."/>
            <person name="Bejar V."/>
            <person name="Llamas I."/>
        </authorList>
    </citation>
    <scope>NUCLEOTIDE SEQUENCE [LARGE SCALE GENOMIC DNA]</scope>
    <source>
        <strain evidence="4 5">N10</strain>
    </source>
</reference>
<keyword evidence="2" id="KW-0175">Coiled coil</keyword>
<protein>
    <submittedName>
        <fullName evidence="4">Helix-turn-helix domain-containing protein</fullName>
    </submittedName>
</protein>
<dbReference type="SUPFAM" id="SSF48295">
    <property type="entry name" value="TrpR-like"/>
    <property type="match status" value="3"/>
</dbReference>
<dbReference type="GO" id="GO:0043565">
    <property type="term" value="F:sequence-specific DNA binding"/>
    <property type="evidence" value="ECO:0007669"/>
    <property type="project" value="InterPro"/>
</dbReference>
<evidence type="ECO:0000313" key="4">
    <source>
        <dbReference type="EMBL" id="MVP00638.1"/>
    </source>
</evidence>
<proteinExistence type="inferred from homology"/>
<dbReference type="PANTHER" id="PTHR33795:SF1">
    <property type="entry name" value="INSERTION ELEMENT IS150 PROTEIN INSJ"/>
    <property type="match status" value="1"/>
</dbReference>
<comment type="similarity">
    <text evidence="1">Belongs to the IS150/IS1296 orfA family.</text>
</comment>
<dbReference type="AlphaFoldDB" id="A0A7X3K007"/>